<evidence type="ECO:0000256" key="1">
    <source>
        <dbReference type="SAM" id="MobiDB-lite"/>
    </source>
</evidence>
<keyword evidence="4" id="KW-1185">Reference proteome</keyword>
<evidence type="ECO:0000313" key="4">
    <source>
        <dbReference type="Proteomes" id="UP001174909"/>
    </source>
</evidence>
<comment type="caution">
    <text evidence="3">The sequence shown here is derived from an EMBL/GenBank/DDBJ whole genome shotgun (WGS) entry which is preliminary data.</text>
</comment>
<feature type="compositionally biased region" description="Basic and acidic residues" evidence="1">
    <location>
        <begin position="18"/>
        <end position="31"/>
    </location>
</feature>
<proteinExistence type="predicted"/>
<sequence length="113" mass="12448">MEGSDVADSWEDADTEDLEKRMELRQRHSESRCVSSDSSSQAAGSVIQQPPLRVSEWKGTQYVPPVKILKRPAGDTTSTEKSSVEAEYKSLAQREAEYATARARILGTSSKGK</sequence>
<dbReference type="Proteomes" id="UP001174909">
    <property type="component" value="Unassembled WGS sequence"/>
</dbReference>
<feature type="domain" description="SUZ" evidence="2">
    <location>
        <begin position="48"/>
        <end position="110"/>
    </location>
</feature>
<dbReference type="InterPro" id="IPR039228">
    <property type="entry name" value="SZRD1"/>
</dbReference>
<organism evidence="3 4">
    <name type="scientific">Geodia barretti</name>
    <name type="common">Barrett's horny sponge</name>
    <dbReference type="NCBI Taxonomy" id="519541"/>
    <lineage>
        <taxon>Eukaryota</taxon>
        <taxon>Metazoa</taxon>
        <taxon>Porifera</taxon>
        <taxon>Demospongiae</taxon>
        <taxon>Heteroscleromorpha</taxon>
        <taxon>Tetractinellida</taxon>
        <taxon>Astrophorina</taxon>
        <taxon>Geodiidae</taxon>
        <taxon>Geodia</taxon>
    </lineage>
</organism>
<dbReference type="PANTHER" id="PTHR31796">
    <property type="entry name" value="SUZ DOMAIN-CONTAINING PROTEIN 1"/>
    <property type="match status" value="1"/>
</dbReference>
<feature type="compositionally biased region" description="Low complexity" evidence="1">
    <location>
        <begin position="32"/>
        <end position="45"/>
    </location>
</feature>
<dbReference type="InterPro" id="IPR024771">
    <property type="entry name" value="SUZ"/>
</dbReference>
<name>A0AA35WSX8_GEOBA</name>
<protein>
    <submittedName>
        <fullName evidence="3">SUZ domain-containing protein 1</fullName>
    </submittedName>
</protein>
<evidence type="ECO:0000313" key="3">
    <source>
        <dbReference type="EMBL" id="CAI8025495.1"/>
    </source>
</evidence>
<evidence type="ECO:0000259" key="2">
    <source>
        <dbReference type="PROSITE" id="PS51673"/>
    </source>
</evidence>
<dbReference type="AlphaFoldDB" id="A0AA35WSX8"/>
<dbReference type="PANTHER" id="PTHR31796:SF2">
    <property type="entry name" value="SUZ DOMAIN-CONTAINING PROTEIN 1"/>
    <property type="match status" value="1"/>
</dbReference>
<feature type="compositionally biased region" description="Acidic residues" evidence="1">
    <location>
        <begin position="8"/>
        <end position="17"/>
    </location>
</feature>
<feature type="region of interest" description="Disordered" evidence="1">
    <location>
        <begin position="1"/>
        <end position="52"/>
    </location>
</feature>
<dbReference type="Pfam" id="PF12752">
    <property type="entry name" value="SUZ"/>
    <property type="match status" value="1"/>
</dbReference>
<dbReference type="EMBL" id="CASHTH010002154">
    <property type="protein sequence ID" value="CAI8025495.1"/>
    <property type="molecule type" value="Genomic_DNA"/>
</dbReference>
<accession>A0AA35WSX8</accession>
<reference evidence="3" key="1">
    <citation type="submission" date="2023-03" db="EMBL/GenBank/DDBJ databases">
        <authorList>
            <person name="Steffen K."/>
            <person name="Cardenas P."/>
        </authorList>
    </citation>
    <scope>NUCLEOTIDE SEQUENCE</scope>
</reference>
<gene>
    <name evidence="3" type="ORF">GBAR_LOCUS14723</name>
</gene>
<dbReference type="PROSITE" id="PS51673">
    <property type="entry name" value="SUZ"/>
    <property type="match status" value="1"/>
</dbReference>